<keyword evidence="2" id="KW-1133">Transmembrane helix</keyword>
<accession>A0A9J6ERG6</accession>
<feature type="compositionally biased region" description="Polar residues" evidence="1">
    <location>
        <begin position="161"/>
        <end position="175"/>
    </location>
</feature>
<gene>
    <name evidence="3" type="ORF">HPB51_004847</name>
</gene>
<organism evidence="3 4">
    <name type="scientific">Rhipicephalus microplus</name>
    <name type="common">Cattle tick</name>
    <name type="synonym">Boophilus microplus</name>
    <dbReference type="NCBI Taxonomy" id="6941"/>
    <lineage>
        <taxon>Eukaryota</taxon>
        <taxon>Metazoa</taxon>
        <taxon>Ecdysozoa</taxon>
        <taxon>Arthropoda</taxon>
        <taxon>Chelicerata</taxon>
        <taxon>Arachnida</taxon>
        <taxon>Acari</taxon>
        <taxon>Parasitiformes</taxon>
        <taxon>Ixodida</taxon>
        <taxon>Ixodoidea</taxon>
        <taxon>Ixodidae</taxon>
        <taxon>Rhipicephalinae</taxon>
        <taxon>Rhipicephalus</taxon>
        <taxon>Boophilus</taxon>
    </lineage>
</organism>
<feature type="region of interest" description="Disordered" evidence="1">
    <location>
        <begin position="129"/>
        <end position="195"/>
    </location>
</feature>
<dbReference type="EMBL" id="JABSTU010000002">
    <property type="protein sequence ID" value="KAH8036764.1"/>
    <property type="molecule type" value="Genomic_DNA"/>
</dbReference>
<dbReference type="AlphaFoldDB" id="A0A9J6ERG6"/>
<evidence type="ECO:0000256" key="1">
    <source>
        <dbReference type="SAM" id="MobiDB-lite"/>
    </source>
</evidence>
<dbReference type="Proteomes" id="UP000821866">
    <property type="component" value="Chromosome 10"/>
</dbReference>
<dbReference type="InterPro" id="IPR036880">
    <property type="entry name" value="Kunitz_BPTI_sf"/>
</dbReference>
<comment type="caution">
    <text evidence="3">The sequence shown here is derived from an EMBL/GenBank/DDBJ whole genome shotgun (WGS) entry which is preliminary data.</text>
</comment>
<keyword evidence="4" id="KW-1185">Reference proteome</keyword>
<proteinExistence type="predicted"/>
<dbReference type="VEuPathDB" id="VectorBase:LOC119173826"/>
<dbReference type="CDD" id="cd00109">
    <property type="entry name" value="Kunitz-type"/>
    <property type="match status" value="1"/>
</dbReference>
<dbReference type="Gene3D" id="4.10.410.10">
    <property type="entry name" value="Pancreatic trypsin inhibitor Kunitz domain"/>
    <property type="match status" value="1"/>
</dbReference>
<evidence type="ECO:0000313" key="4">
    <source>
        <dbReference type="Proteomes" id="UP000821866"/>
    </source>
</evidence>
<dbReference type="GO" id="GO:0004867">
    <property type="term" value="F:serine-type endopeptidase inhibitor activity"/>
    <property type="evidence" value="ECO:0007669"/>
    <property type="project" value="InterPro"/>
</dbReference>
<keyword evidence="2" id="KW-0812">Transmembrane</keyword>
<sequence>MFYSTGGEPPTGIRQVTQAEMEQPLQKNHARYAGTLPHEIQWAASPYWPAAPVDFWAQSATGQGYPDLSGNEVTESSALNSGISAAESSWISNLARMLIFSVLLIALLVTLLLLGRSSTWLAEHDEISGHPEDQQHLSPLAAGVDKGRSSGVRSWMDANFSRPSTAGTKDNAQSRSDTHERTTKTSTQEMDTTEEFTSTLVDMPQKLTHRAKNPQKCGDLFFTFCGAPKQEFYFDGFEEACLSIAESKRVALCNRGANKFASLASCDAACGSNANTVEANCIKNVLFTECKSQDVNGPLWFFNGDRCERWNFVYGLCPGINDSRASLFETPEECERSCQEPGARNGRCGVPSRVACTPDRLKQPYFANMGASGTAERCLKSSVQSLAGHLCIAGKNRFVSLEACKKTCVGSTRS</sequence>
<reference evidence="3" key="2">
    <citation type="submission" date="2021-09" db="EMBL/GenBank/DDBJ databases">
        <authorList>
            <person name="Jia N."/>
            <person name="Wang J."/>
            <person name="Shi W."/>
            <person name="Du L."/>
            <person name="Sun Y."/>
            <person name="Zhan W."/>
            <person name="Jiang J."/>
            <person name="Wang Q."/>
            <person name="Zhang B."/>
            <person name="Ji P."/>
            <person name="Sakyi L.B."/>
            <person name="Cui X."/>
            <person name="Yuan T."/>
            <person name="Jiang B."/>
            <person name="Yang W."/>
            <person name="Lam T.T.-Y."/>
            <person name="Chang Q."/>
            <person name="Ding S."/>
            <person name="Wang X."/>
            <person name="Zhu J."/>
            <person name="Ruan X."/>
            <person name="Zhao L."/>
            <person name="Wei J."/>
            <person name="Que T."/>
            <person name="Du C."/>
            <person name="Cheng J."/>
            <person name="Dai P."/>
            <person name="Han X."/>
            <person name="Huang E."/>
            <person name="Gao Y."/>
            <person name="Liu J."/>
            <person name="Shao H."/>
            <person name="Ye R."/>
            <person name="Li L."/>
            <person name="Wei W."/>
            <person name="Wang X."/>
            <person name="Wang C."/>
            <person name="Huo Q."/>
            <person name="Li W."/>
            <person name="Guo W."/>
            <person name="Chen H."/>
            <person name="Chen S."/>
            <person name="Zhou L."/>
            <person name="Zhou L."/>
            <person name="Ni X."/>
            <person name="Tian J."/>
            <person name="Zhou Y."/>
            <person name="Sheng Y."/>
            <person name="Liu T."/>
            <person name="Pan Y."/>
            <person name="Xia L."/>
            <person name="Li J."/>
            <person name="Zhao F."/>
            <person name="Cao W."/>
        </authorList>
    </citation>
    <scope>NUCLEOTIDE SEQUENCE</scope>
    <source>
        <strain evidence="3">Rmic-2018</strain>
        <tissue evidence="3">Larvae</tissue>
    </source>
</reference>
<evidence type="ECO:0000256" key="2">
    <source>
        <dbReference type="SAM" id="Phobius"/>
    </source>
</evidence>
<feature type="compositionally biased region" description="Polar residues" evidence="1">
    <location>
        <begin position="184"/>
        <end position="195"/>
    </location>
</feature>
<feature type="transmembrane region" description="Helical" evidence="2">
    <location>
        <begin position="94"/>
        <end position="114"/>
    </location>
</feature>
<name>A0A9J6ERG6_RHIMP</name>
<reference evidence="3" key="1">
    <citation type="journal article" date="2020" name="Cell">
        <title>Large-Scale Comparative Analyses of Tick Genomes Elucidate Their Genetic Diversity and Vector Capacities.</title>
        <authorList>
            <consortium name="Tick Genome and Microbiome Consortium (TIGMIC)"/>
            <person name="Jia N."/>
            <person name="Wang J."/>
            <person name="Shi W."/>
            <person name="Du L."/>
            <person name="Sun Y."/>
            <person name="Zhan W."/>
            <person name="Jiang J.F."/>
            <person name="Wang Q."/>
            <person name="Zhang B."/>
            <person name="Ji P."/>
            <person name="Bell-Sakyi L."/>
            <person name="Cui X.M."/>
            <person name="Yuan T.T."/>
            <person name="Jiang B.G."/>
            <person name="Yang W.F."/>
            <person name="Lam T.T."/>
            <person name="Chang Q.C."/>
            <person name="Ding S.J."/>
            <person name="Wang X.J."/>
            <person name="Zhu J.G."/>
            <person name="Ruan X.D."/>
            <person name="Zhao L."/>
            <person name="Wei J.T."/>
            <person name="Ye R.Z."/>
            <person name="Que T.C."/>
            <person name="Du C.H."/>
            <person name="Zhou Y.H."/>
            <person name="Cheng J.X."/>
            <person name="Dai P.F."/>
            <person name="Guo W.B."/>
            <person name="Han X.H."/>
            <person name="Huang E.J."/>
            <person name="Li L.F."/>
            <person name="Wei W."/>
            <person name="Gao Y.C."/>
            <person name="Liu J.Z."/>
            <person name="Shao H.Z."/>
            <person name="Wang X."/>
            <person name="Wang C.C."/>
            <person name="Yang T.C."/>
            <person name="Huo Q.B."/>
            <person name="Li W."/>
            <person name="Chen H.Y."/>
            <person name="Chen S.E."/>
            <person name="Zhou L.G."/>
            <person name="Ni X.B."/>
            <person name="Tian J.H."/>
            <person name="Sheng Y."/>
            <person name="Liu T."/>
            <person name="Pan Y.S."/>
            <person name="Xia L.Y."/>
            <person name="Li J."/>
            <person name="Zhao F."/>
            <person name="Cao W.C."/>
        </authorList>
    </citation>
    <scope>NUCLEOTIDE SEQUENCE</scope>
    <source>
        <strain evidence="3">Rmic-2018</strain>
    </source>
</reference>
<protein>
    <recommendedName>
        <fullName evidence="5">Bovine pancreatic trypsin inhibitor</fullName>
    </recommendedName>
</protein>
<evidence type="ECO:0000313" key="3">
    <source>
        <dbReference type="EMBL" id="KAH8036764.1"/>
    </source>
</evidence>
<keyword evidence="2" id="KW-0472">Membrane</keyword>
<evidence type="ECO:0008006" key="5">
    <source>
        <dbReference type="Google" id="ProtNLM"/>
    </source>
</evidence>